<sequence length="473" mass="53893">MDVVNHPIKWGTYREGALSQLPKFESLPQDGLELMQSYQAVLDHDETFTQYFSEEPLESYTIESRLRETLGIPPCSSDSENSPSISWVNIFRHGSFEKQSNGSYHCYDQGNLVQIDESLHKSILLNRCFLPANSYLWPSPADAERESEITLAIEADVLEELDKNIKYVEKLKRLQLSLKKRRSKLQGLRDPLKRSRTPQTPGSQYPTPEESRRPTVSVETHDTRARSFSESSGVSSGSDIPFARPGGVTQQVCYDTEDYDNETANEEHPNLITQSNQQAYDNESEVSVSGLLSTRRPEATQHQQDTQKSNQFQGDVPAKHQLHGNEESIQPPAKKQRIETTSSPRDIETIDFSEELPMWKENVDTPHQQQPKSSSAGKQPKVQKRTRNNFTEYEKEHAPAWFKSQVDAGKLPGEIEKAYVERFGVFHSWLTLKLWVNRLDERAAKAKRPSKIVVLKVRPPPHLSEAFSNDNLS</sequence>
<dbReference type="AlphaFoldDB" id="A0A135LMJ4"/>
<feature type="region of interest" description="Disordered" evidence="1">
    <location>
        <begin position="364"/>
        <end position="385"/>
    </location>
</feature>
<feature type="compositionally biased region" description="Low complexity" evidence="1">
    <location>
        <begin position="228"/>
        <end position="238"/>
    </location>
</feature>
<accession>A0A135LMJ4</accession>
<name>A0A135LMJ4_PENPA</name>
<gene>
    <name evidence="2" type="ORF">PGRI_061450</name>
</gene>
<feature type="compositionally biased region" description="Polar residues" evidence="1">
    <location>
        <begin position="197"/>
        <end position="206"/>
    </location>
</feature>
<evidence type="ECO:0000313" key="3">
    <source>
        <dbReference type="Proteomes" id="UP000070168"/>
    </source>
</evidence>
<feature type="compositionally biased region" description="Polar residues" evidence="1">
    <location>
        <begin position="365"/>
        <end position="377"/>
    </location>
</feature>
<dbReference type="OrthoDB" id="4359443at2759"/>
<evidence type="ECO:0000313" key="2">
    <source>
        <dbReference type="EMBL" id="KXG50178.1"/>
    </source>
</evidence>
<reference evidence="2 3" key="1">
    <citation type="journal article" date="2016" name="BMC Genomics">
        <title>Genome sequencing and secondary metabolism of the postharvest pathogen Penicillium griseofulvum.</title>
        <authorList>
            <person name="Banani H."/>
            <person name="Marcet-Houben M."/>
            <person name="Ballester A.R."/>
            <person name="Abbruscato P."/>
            <person name="Gonzalez-Candelas L."/>
            <person name="Gabaldon T."/>
            <person name="Spadaro D."/>
        </authorList>
    </citation>
    <scope>NUCLEOTIDE SEQUENCE [LARGE SCALE GENOMIC DNA]</scope>
    <source>
        <strain evidence="2 3">PG3</strain>
    </source>
</reference>
<dbReference type="GeneID" id="63709159"/>
<dbReference type="EMBL" id="LHQR01000048">
    <property type="protein sequence ID" value="KXG50178.1"/>
    <property type="molecule type" value="Genomic_DNA"/>
</dbReference>
<keyword evidence="3" id="KW-1185">Reference proteome</keyword>
<evidence type="ECO:0000256" key="1">
    <source>
        <dbReference type="SAM" id="MobiDB-lite"/>
    </source>
</evidence>
<comment type="caution">
    <text evidence="2">The sequence shown here is derived from an EMBL/GenBank/DDBJ whole genome shotgun (WGS) entry which is preliminary data.</text>
</comment>
<feature type="compositionally biased region" description="Polar residues" evidence="1">
    <location>
        <begin position="271"/>
        <end position="292"/>
    </location>
</feature>
<dbReference type="Proteomes" id="UP000070168">
    <property type="component" value="Unassembled WGS sequence"/>
</dbReference>
<protein>
    <submittedName>
        <fullName evidence="2">Uncharacterized protein</fullName>
    </submittedName>
</protein>
<feature type="compositionally biased region" description="Polar residues" evidence="1">
    <location>
        <begin position="300"/>
        <end position="310"/>
    </location>
</feature>
<feature type="region of interest" description="Disordered" evidence="1">
    <location>
        <begin position="323"/>
        <end position="348"/>
    </location>
</feature>
<dbReference type="OMA" id="SWVNIFR"/>
<feature type="compositionally biased region" description="Basic and acidic residues" evidence="1">
    <location>
        <begin position="209"/>
        <end position="227"/>
    </location>
</feature>
<feature type="region of interest" description="Disordered" evidence="1">
    <location>
        <begin position="271"/>
        <end position="310"/>
    </location>
</feature>
<organism evidence="2 3">
    <name type="scientific">Penicillium patulum</name>
    <name type="common">Penicillium griseofulvum</name>
    <dbReference type="NCBI Taxonomy" id="5078"/>
    <lineage>
        <taxon>Eukaryota</taxon>
        <taxon>Fungi</taxon>
        <taxon>Dikarya</taxon>
        <taxon>Ascomycota</taxon>
        <taxon>Pezizomycotina</taxon>
        <taxon>Eurotiomycetes</taxon>
        <taxon>Eurotiomycetidae</taxon>
        <taxon>Eurotiales</taxon>
        <taxon>Aspergillaceae</taxon>
        <taxon>Penicillium</taxon>
    </lineage>
</organism>
<proteinExistence type="predicted"/>
<dbReference type="RefSeq" id="XP_040648714.1">
    <property type="nucleotide sequence ID" value="XM_040793859.1"/>
</dbReference>
<feature type="region of interest" description="Disordered" evidence="1">
    <location>
        <begin position="185"/>
        <end position="247"/>
    </location>
</feature>